<feature type="domain" description="SecDF P1 head subdomain" evidence="2">
    <location>
        <begin position="103"/>
        <end position="169"/>
    </location>
</feature>
<gene>
    <name evidence="3" type="ORF">PTE30175_02148</name>
</gene>
<feature type="compositionally biased region" description="Pro residues" evidence="1">
    <location>
        <begin position="63"/>
        <end position="75"/>
    </location>
</feature>
<dbReference type="AlphaFoldDB" id="A0A5E4UUM3"/>
<evidence type="ECO:0000313" key="3">
    <source>
        <dbReference type="EMBL" id="VVE02739.1"/>
    </source>
</evidence>
<dbReference type="InterPro" id="IPR054384">
    <property type="entry name" value="SecDF_P1_head"/>
</dbReference>
<feature type="region of interest" description="Disordered" evidence="1">
    <location>
        <begin position="56"/>
        <end position="82"/>
    </location>
</feature>
<evidence type="ECO:0000256" key="1">
    <source>
        <dbReference type="SAM" id="MobiDB-lite"/>
    </source>
</evidence>
<sequence length="191" mass="20839">MTIRPFCRISLPDLSCVWARRPLTRLSCELGLSLAAIVAGASPAAADTDLTLLAAGPWQMPQPSQPPPISPPVLSPPAHGDNDATREPVRFTLYAVRDIEHIGVKFPDAKDEAVNEGIVNVQLDMREDASMRMREFSRHNMNRAMTLVIDGMDVATATIRSELGGQFELALPKEKARLLFQRVLAKAGPST</sequence>
<accession>A0A5E4UUM3</accession>
<name>A0A5E4UUM3_9BURK</name>
<dbReference type="Proteomes" id="UP000414233">
    <property type="component" value="Unassembled WGS sequence"/>
</dbReference>
<proteinExistence type="predicted"/>
<organism evidence="3 4">
    <name type="scientific">Pandoraea terrae</name>
    <dbReference type="NCBI Taxonomy" id="1537710"/>
    <lineage>
        <taxon>Bacteria</taxon>
        <taxon>Pseudomonadati</taxon>
        <taxon>Pseudomonadota</taxon>
        <taxon>Betaproteobacteria</taxon>
        <taxon>Burkholderiales</taxon>
        <taxon>Burkholderiaceae</taxon>
        <taxon>Pandoraea</taxon>
    </lineage>
</organism>
<evidence type="ECO:0000313" key="4">
    <source>
        <dbReference type="Proteomes" id="UP000414233"/>
    </source>
</evidence>
<keyword evidence="4" id="KW-1185">Reference proteome</keyword>
<evidence type="ECO:0000259" key="2">
    <source>
        <dbReference type="Pfam" id="PF22599"/>
    </source>
</evidence>
<dbReference type="OrthoDB" id="8943112at2"/>
<reference evidence="3 4" key="1">
    <citation type="submission" date="2019-08" db="EMBL/GenBank/DDBJ databases">
        <authorList>
            <person name="Peeters C."/>
        </authorList>
    </citation>
    <scope>NUCLEOTIDE SEQUENCE [LARGE SCALE GENOMIC DNA]</scope>
    <source>
        <strain evidence="3 4">LMG 30175</strain>
    </source>
</reference>
<dbReference type="EMBL" id="CABPRZ010000007">
    <property type="protein sequence ID" value="VVE02739.1"/>
    <property type="molecule type" value="Genomic_DNA"/>
</dbReference>
<protein>
    <recommendedName>
        <fullName evidence="2">SecDF P1 head subdomain domain-containing protein</fullName>
    </recommendedName>
</protein>
<dbReference type="Pfam" id="PF22599">
    <property type="entry name" value="SecDF_P1_head"/>
    <property type="match status" value="1"/>
</dbReference>
<dbReference type="RefSeq" id="WP_150697043.1">
    <property type="nucleotide sequence ID" value="NZ_CABPRZ010000007.1"/>
</dbReference>